<keyword evidence="5" id="KW-1185">Reference proteome</keyword>
<dbReference type="InterPro" id="IPR036390">
    <property type="entry name" value="WH_DNA-bd_sf"/>
</dbReference>
<evidence type="ECO:0000256" key="1">
    <source>
        <dbReference type="ARBA" id="ARBA00023015"/>
    </source>
</evidence>
<keyword evidence="1" id="KW-0805">Transcription regulation</keyword>
<name>A0ABU3RQX0_9MICO</name>
<accession>A0ABU3RQX0</accession>
<dbReference type="InterPro" id="IPR036388">
    <property type="entry name" value="WH-like_DNA-bd_sf"/>
</dbReference>
<gene>
    <name evidence="4" type="ORF">RWH43_00885</name>
</gene>
<dbReference type="Pfam" id="PF13730">
    <property type="entry name" value="HTH_36"/>
    <property type="match status" value="1"/>
</dbReference>
<dbReference type="Proteomes" id="UP001256673">
    <property type="component" value="Unassembled WGS sequence"/>
</dbReference>
<keyword evidence="2" id="KW-0238">DNA-binding</keyword>
<evidence type="ECO:0000256" key="3">
    <source>
        <dbReference type="ARBA" id="ARBA00023163"/>
    </source>
</evidence>
<dbReference type="SUPFAM" id="SSF46785">
    <property type="entry name" value="Winged helix' DNA-binding domain"/>
    <property type="match status" value="1"/>
</dbReference>
<protein>
    <submittedName>
        <fullName evidence="4">Helix-turn-helix domain-containing protein</fullName>
    </submittedName>
</protein>
<proteinExistence type="predicted"/>
<keyword evidence="3" id="KW-0804">Transcription</keyword>
<dbReference type="PRINTS" id="PR00035">
    <property type="entry name" value="HTHGNTR"/>
</dbReference>
<evidence type="ECO:0000313" key="4">
    <source>
        <dbReference type="EMBL" id="MDU0325299.1"/>
    </source>
</evidence>
<evidence type="ECO:0000313" key="5">
    <source>
        <dbReference type="Proteomes" id="UP001256673"/>
    </source>
</evidence>
<evidence type="ECO:0000256" key="2">
    <source>
        <dbReference type="ARBA" id="ARBA00023125"/>
    </source>
</evidence>
<dbReference type="InterPro" id="IPR000524">
    <property type="entry name" value="Tscrpt_reg_HTH_GntR"/>
</dbReference>
<sequence length="98" mass="10544">MVRPSVRWLFRSRRLTRLGLTPGQSLVLVVLVDHADATGLSFPAQQTIAEESGMERSGVRKALTALVDSGVIEVVEPGGPRKSARYRISSAVGLWATG</sequence>
<reference evidence="4 5" key="1">
    <citation type="submission" date="2023-09" db="EMBL/GenBank/DDBJ databases">
        <title>Microbacterium fusihabitans sp. nov., Microbacterium phycihabitans sp. nov., and Microbacterium cervinum sp. nov., isolated from dried seaweeds of beach.</title>
        <authorList>
            <person name="Lee S.D."/>
        </authorList>
    </citation>
    <scope>NUCLEOTIDE SEQUENCE [LARGE SCALE GENOMIC DNA]</scope>
    <source>
        <strain evidence="4 5">KSW2-21</strain>
    </source>
</reference>
<comment type="caution">
    <text evidence="4">The sequence shown here is derived from an EMBL/GenBank/DDBJ whole genome shotgun (WGS) entry which is preliminary data.</text>
</comment>
<dbReference type="RefSeq" id="WP_316000424.1">
    <property type="nucleotide sequence ID" value="NZ_JAWDIU010000001.1"/>
</dbReference>
<dbReference type="EMBL" id="JAWDIU010000001">
    <property type="protein sequence ID" value="MDU0325299.1"/>
    <property type="molecule type" value="Genomic_DNA"/>
</dbReference>
<dbReference type="Gene3D" id="1.10.10.10">
    <property type="entry name" value="Winged helix-like DNA-binding domain superfamily/Winged helix DNA-binding domain"/>
    <property type="match status" value="1"/>
</dbReference>
<organism evidence="4 5">
    <name type="scientific">Microbacterium algihabitans</name>
    <dbReference type="NCBI Taxonomy" id="3075992"/>
    <lineage>
        <taxon>Bacteria</taxon>
        <taxon>Bacillati</taxon>
        <taxon>Actinomycetota</taxon>
        <taxon>Actinomycetes</taxon>
        <taxon>Micrococcales</taxon>
        <taxon>Microbacteriaceae</taxon>
        <taxon>Microbacterium</taxon>
    </lineage>
</organism>